<protein>
    <submittedName>
        <fullName evidence="1">Uncharacterized protein</fullName>
    </submittedName>
</protein>
<dbReference type="EMBL" id="QGBI01000014">
    <property type="protein sequence ID" value="MBX3891317.1"/>
    <property type="molecule type" value="Genomic_DNA"/>
</dbReference>
<dbReference type="RefSeq" id="WP_182553246.1">
    <property type="nucleotide sequence ID" value="NZ_QGAQ01000014.1"/>
</dbReference>
<organism evidence="1 2">
    <name type="scientific">Ralstonia pickettii</name>
    <name type="common">Burkholderia pickettii</name>
    <dbReference type="NCBI Taxonomy" id="329"/>
    <lineage>
        <taxon>Bacteria</taxon>
        <taxon>Pseudomonadati</taxon>
        <taxon>Pseudomonadota</taxon>
        <taxon>Betaproteobacteria</taxon>
        <taxon>Burkholderiales</taxon>
        <taxon>Burkholderiaceae</taxon>
        <taxon>Ralstonia</taxon>
    </lineage>
</organism>
<evidence type="ECO:0000313" key="2">
    <source>
        <dbReference type="Proteomes" id="UP001199322"/>
    </source>
</evidence>
<dbReference type="Proteomes" id="UP001199322">
    <property type="component" value="Unassembled WGS sequence"/>
</dbReference>
<dbReference type="AlphaFoldDB" id="A0AAW4Q589"/>
<accession>A0AAW4Q589</accession>
<comment type="caution">
    <text evidence="1">The sequence shown here is derived from an EMBL/GenBank/DDBJ whole genome shotgun (WGS) entry which is preliminary data.</text>
</comment>
<proteinExistence type="predicted"/>
<name>A0AAW4Q589_RALPI</name>
<gene>
    <name evidence="1" type="ORF">DEE74_15740</name>
</gene>
<reference evidence="1" key="1">
    <citation type="submission" date="2018-06" db="EMBL/GenBank/DDBJ databases">
        <authorList>
            <person name="O'Rourke A."/>
        </authorList>
    </citation>
    <scope>NUCLEOTIDE SEQUENCE</scope>
    <source>
        <strain evidence="1">132550021-3</strain>
    </source>
</reference>
<evidence type="ECO:0000313" key="1">
    <source>
        <dbReference type="EMBL" id="MBX3891317.1"/>
    </source>
</evidence>
<sequence length="126" mass="13723">MIDVQLPLSPVLASLLLKEFPREELAALCCATLGGDKMAAERFYIGLDEHRLDLRSNGGGEKFCDAVLGYLEALLDPGTDVLRASGIEITASSKTSTWARTTDIQRTALHREAAKLHAVIEPLCNR</sequence>